<dbReference type="EMBL" id="JAEAOA010001575">
    <property type="protein sequence ID" value="KAK3602861.1"/>
    <property type="molecule type" value="Genomic_DNA"/>
</dbReference>
<dbReference type="Proteomes" id="UP001195483">
    <property type="component" value="Unassembled WGS sequence"/>
</dbReference>
<feature type="compositionally biased region" description="Basic and acidic residues" evidence="1">
    <location>
        <begin position="173"/>
        <end position="199"/>
    </location>
</feature>
<sequence>MDLSEFISRCQSDEIETFCDEEINNAHAEFRRKMIGLNEAFRIKPVCFENFIYYLRNERWSDARVFRSGAIKEYLMLPSNRKLPKQIRDKQATDSDSLSRRVNQSRDSEQKKERKTETELSVSISDNKKGESTDTTNQASSQTELDANEIMEDEKAPINSEQTESKANSESNQEEKIQAGSESERGDKYENENKSKTHTLEAICETDSIEHAMVPVEKDEEKTNATEADEKDKETSKPED</sequence>
<evidence type="ECO:0000256" key="1">
    <source>
        <dbReference type="SAM" id="MobiDB-lite"/>
    </source>
</evidence>
<protein>
    <submittedName>
        <fullName evidence="2">Uncharacterized protein</fullName>
    </submittedName>
</protein>
<name>A0AAE0T3D8_9BIVA</name>
<organism evidence="2 3">
    <name type="scientific">Potamilus streckersoni</name>
    <dbReference type="NCBI Taxonomy" id="2493646"/>
    <lineage>
        <taxon>Eukaryota</taxon>
        <taxon>Metazoa</taxon>
        <taxon>Spiralia</taxon>
        <taxon>Lophotrochozoa</taxon>
        <taxon>Mollusca</taxon>
        <taxon>Bivalvia</taxon>
        <taxon>Autobranchia</taxon>
        <taxon>Heteroconchia</taxon>
        <taxon>Palaeoheterodonta</taxon>
        <taxon>Unionida</taxon>
        <taxon>Unionoidea</taxon>
        <taxon>Unionidae</taxon>
        <taxon>Ambleminae</taxon>
        <taxon>Lampsilini</taxon>
        <taxon>Potamilus</taxon>
    </lineage>
</organism>
<feature type="compositionally biased region" description="Polar residues" evidence="1">
    <location>
        <begin position="133"/>
        <end position="145"/>
    </location>
</feature>
<reference evidence="2" key="1">
    <citation type="journal article" date="2021" name="Genome Biol. Evol.">
        <title>A High-Quality Reference Genome for a Parasitic Bivalve with Doubly Uniparental Inheritance (Bivalvia: Unionida).</title>
        <authorList>
            <person name="Smith C.H."/>
        </authorList>
    </citation>
    <scope>NUCLEOTIDE SEQUENCE</scope>
    <source>
        <strain evidence="2">CHS0354</strain>
    </source>
</reference>
<comment type="caution">
    <text evidence="2">The sequence shown here is derived from an EMBL/GenBank/DDBJ whole genome shotgun (WGS) entry which is preliminary data.</text>
</comment>
<reference evidence="2" key="3">
    <citation type="submission" date="2023-05" db="EMBL/GenBank/DDBJ databases">
        <authorList>
            <person name="Smith C.H."/>
        </authorList>
    </citation>
    <scope>NUCLEOTIDE SEQUENCE</scope>
    <source>
        <strain evidence="2">CHS0354</strain>
        <tissue evidence="2">Mantle</tissue>
    </source>
</reference>
<evidence type="ECO:0000313" key="2">
    <source>
        <dbReference type="EMBL" id="KAK3602861.1"/>
    </source>
</evidence>
<proteinExistence type="predicted"/>
<feature type="region of interest" description="Disordered" evidence="1">
    <location>
        <begin position="85"/>
        <end position="240"/>
    </location>
</feature>
<reference evidence="2" key="2">
    <citation type="journal article" date="2021" name="Genome Biol. Evol.">
        <title>Developing a high-quality reference genome for a parasitic bivalve with doubly uniparental inheritance (Bivalvia: Unionida).</title>
        <authorList>
            <person name="Smith C.H."/>
        </authorList>
    </citation>
    <scope>NUCLEOTIDE SEQUENCE</scope>
    <source>
        <strain evidence="2">CHS0354</strain>
        <tissue evidence="2">Mantle</tissue>
    </source>
</reference>
<feature type="compositionally biased region" description="Basic and acidic residues" evidence="1">
    <location>
        <begin position="86"/>
        <end position="118"/>
    </location>
</feature>
<dbReference type="AlphaFoldDB" id="A0AAE0T3D8"/>
<keyword evidence="3" id="KW-1185">Reference proteome</keyword>
<feature type="compositionally biased region" description="Polar residues" evidence="1">
    <location>
        <begin position="159"/>
        <end position="171"/>
    </location>
</feature>
<evidence type="ECO:0000313" key="3">
    <source>
        <dbReference type="Proteomes" id="UP001195483"/>
    </source>
</evidence>
<gene>
    <name evidence="2" type="ORF">CHS0354_026421</name>
</gene>
<feature type="compositionally biased region" description="Basic and acidic residues" evidence="1">
    <location>
        <begin position="216"/>
        <end position="240"/>
    </location>
</feature>
<accession>A0AAE0T3D8</accession>